<name>A0A518D962_9BACT</name>
<protein>
    <recommendedName>
        <fullName evidence="6">Phage holin family protein</fullName>
    </recommendedName>
</protein>
<gene>
    <name evidence="4" type="ORF">Pla175_13850</name>
</gene>
<reference evidence="4 5" key="1">
    <citation type="submission" date="2019-02" db="EMBL/GenBank/DDBJ databases">
        <title>Deep-cultivation of Planctomycetes and their phenomic and genomic characterization uncovers novel biology.</title>
        <authorList>
            <person name="Wiegand S."/>
            <person name="Jogler M."/>
            <person name="Boedeker C."/>
            <person name="Pinto D."/>
            <person name="Vollmers J."/>
            <person name="Rivas-Marin E."/>
            <person name="Kohn T."/>
            <person name="Peeters S.H."/>
            <person name="Heuer A."/>
            <person name="Rast P."/>
            <person name="Oberbeckmann S."/>
            <person name="Bunk B."/>
            <person name="Jeske O."/>
            <person name="Meyerdierks A."/>
            <person name="Storesund J.E."/>
            <person name="Kallscheuer N."/>
            <person name="Luecker S."/>
            <person name="Lage O.M."/>
            <person name="Pohl T."/>
            <person name="Merkel B.J."/>
            <person name="Hornburger P."/>
            <person name="Mueller R.-W."/>
            <person name="Bruemmer F."/>
            <person name="Labrenz M."/>
            <person name="Spormann A.M."/>
            <person name="Op den Camp H."/>
            <person name="Overmann J."/>
            <person name="Amann R."/>
            <person name="Jetten M.S.M."/>
            <person name="Mascher T."/>
            <person name="Medema M.H."/>
            <person name="Devos D.P."/>
            <person name="Kaster A.-K."/>
            <person name="Ovreas L."/>
            <person name="Rohde M."/>
            <person name="Galperin M.Y."/>
            <person name="Jogler C."/>
        </authorList>
    </citation>
    <scope>NUCLEOTIDE SEQUENCE [LARGE SCALE GENOMIC DNA]</scope>
    <source>
        <strain evidence="4 5">Pla175</strain>
    </source>
</reference>
<feature type="transmembrane region" description="Helical" evidence="3">
    <location>
        <begin position="93"/>
        <end position="116"/>
    </location>
</feature>
<evidence type="ECO:0008006" key="6">
    <source>
        <dbReference type="Google" id="ProtNLM"/>
    </source>
</evidence>
<organism evidence="4 5">
    <name type="scientific">Pirellulimonas nuda</name>
    <dbReference type="NCBI Taxonomy" id="2528009"/>
    <lineage>
        <taxon>Bacteria</taxon>
        <taxon>Pseudomonadati</taxon>
        <taxon>Planctomycetota</taxon>
        <taxon>Planctomycetia</taxon>
        <taxon>Pirellulales</taxon>
        <taxon>Lacipirellulaceae</taxon>
        <taxon>Pirellulimonas</taxon>
    </lineage>
</organism>
<keyword evidence="3" id="KW-0812">Transmembrane</keyword>
<proteinExistence type="predicted"/>
<dbReference type="KEGG" id="pnd:Pla175_13850"/>
<evidence type="ECO:0000256" key="2">
    <source>
        <dbReference type="SAM" id="MobiDB-lite"/>
    </source>
</evidence>
<dbReference type="EMBL" id="CP036291">
    <property type="protein sequence ID" value="QDU88016.1"/>
    <property type="molecule type" value="Genomic_DNA"/>
</dbReference>
<dbReference type="Proteomes" id="UP000317429">
    <property type="component" value="Chromosome"/>
</dbReference>
<evidence type="ECO:0000256" key="3">
    <source>
        <dbReference type="SAM" id="Phobius"/>
    </source>
</evidence>
<sequence>MQRFATQADPAAGNGRPRGRPSGPNRAHLLRSLTQLAKLQGELIQADFGEARQRAGRSLVVFAVCGVIGVAAVHMLMLGLAELLTEATSLSRMASLFIVAAVGLTAALAAGAAAWSRVRGASQLLRRTKRELKRNLRAAEDSISQLFEGDQ</sequence>
<keyword evidence="3" id="KW-0472">Membrane</keyword>
<accession>A0A518D962</accession>
<dbReference type="Pfam" id="PF07332">
    <property type="entry name" value="Phage_holin_3_6"/>
    <property type="match status" value="1"/>
</dbReference>
<keyword evidence="3" id="KW-1133">Transmembrane helix</keyword>
<feature type="transmembrane region" description="Helical" evidence="3">
    <location>
        <begin position="59"/>
        <end position="81"/>
    </location>
</feature>
<dbReference type="AlphaFoldDB" id="A0A518D962"/>
<feature type="region of interest" description="Disordered" evidence="2">
    <location>
        <begin position="1"/>
        <end position="25"/>
    </location>
</feature>
<feature type="coiled-coil region" evidence="1">
    <location>
        <begin position="122"/>
        <end position="149"/>
    </location>
</feature>
<evidence type="ECO:0000313" key="4">
    <source>
        <dbReference type="EMBL" id="QDU88016.1"/>
    </source>
</evidence>
<keyword evidence="1" id="KW-0175">Coiled coil</keyword>
<evidence type="ECO:0000256" key="1">
    <source>
        <dbReference type="SAM" id="Coils"/>
    </source>
</evidence>
<dbReference type="InterPro" id="IPR009937">
    <property type="entry name" value="Phage_holin_3_6"/>
</dbReference>
<keyword evidence="5" id="KW-1185">Reference proteome</keyword>
<feature type="compositionally biased region" description="Low complexity" evidence="2">
    <location>
        <begin position="8"/>
        <end position="25"/>
    </location>
</feature>
<dbReference type="RefSeq" id="WP_197527321.1">
    <property type="nucleotide sequence ID" value="NZ_CP036291.1"/>
</dbReference>
<evidence type="ECO:0000313" key="5">
    <source>
        <dbReference type="Proteomes" id="UP000317429"/>
    </source>
</evidence>